<dbReference type="SMART" id="SM00128">
    <property type="entry name" value="IPPc"/>
    <property type="match status" value="1"/>
</dbReference>
<dbReference type="GO" id="GO:1990650">
    <property type="term" value="F:inositol-2,4,5,6-tetrakisphosphate 5-phosphatase activity"/>
    <property type="evidence" value="ECO:0007669"/>
    <property type="project" value="EnsemblFungi"/>
</dbReference>
<evidence type="ECO:0000256" key="9">
    <source>
        <dbReference type="SAM" id="MobiDB-lite"/>
    </source>
</evidence>
<comment type="similarity">
    <text evidence="2">Belongs to the synaptojanin family.</text>
</comment>
<dbReference type="EMBL" id="LXFE01001251">
    <property type="protein sequence ID" value="OLL23777.1"/>
    <property type="molecule type" value="Genomic_DNA"/>
</dbReference>
<feature type="region of interest" description="Disordered" evidence="9">
    <location>
        <begin position="653"/>
        <end position="697"/>
    </location>
</feature>
<dbReference type="GO" id="GO:0034485">
    <property type="term" value="F:phosphatidylinositol-3,4,5-trisphosphate 5-phosphatase activity"/>
    <property type="evidence" value="ECO:0007669"/>
    <property type="project" value="EnsemblFungi"/>
</dbReference>
<dbReference type="GO" id="GO:0046856">
    <property type="term" value="P:phosphatidylinositol dephosphorylation"/>
    <property type="evidence" value="ECO:0007669"/>
    <property type="project" value="InterPro"/>
</dbReference>
<reference evidence="11 12" key="1">
    <citation type="submission" date="2016-04" db="EMBL/GenBank/DDBJ databases">
        <title>Evolutionary innovation and constraint leading to complex multicellularity in the Ascomycota.</title>
        <authorList>
            <person name="Cisse O."/>
            <person name="Nguyen A."/>
            <person name="Hewitt D.A."/>
            <person name="Jedd G."/>
            <person name="Stajich J.E."/>
        </authorList>
    </citation>
    <scope>NUCLEOTIDE SEQUENCE [LARGE SCALE GENOMIC DNA]</scope>
    <source>
        <strain evidence="11 12">DAH-3</strain>
    </source>
</reference>
<evidence type="ECO:0000256" key="4">
    <source>
        <dbReference type="ARBA" id="ARBA00013044"/>
    </source>
</evidence>
<protein>
    <recommendedName>
        <fullName evidence="4">phosphoinositide 5-phosphatase</fullName>
        <ecNumber evidence="4">3.1.3.36</ecNumber>
    </recommendedName>
</protein>
<dbReference type="Gene3D" id="3.60.10.10">
    <property type="entry name" value="Endonuclease/exonuclease/phosphatase"/>
    <property type="match status" value="1"/>
</dbReference>
<evidence type="ECO:0000256" key="5">
    <source>
        <dbReference type="ARBA" id="ARBA00022448"/>
    </source>
</evidence>
<comment type="subcellular location">
    <subcellularLocation>
        <location evidence="1">Cytoplasm</location>
    </subcellularLocation>
</comment>
<evidence type="ECO:0000259" key="10">
    <source>
        <dbReference type="PROSITE" id="PS50275"/>
    </source>
</evidence>
<dbReference type="GO" id="GO:0016020">
    <property type="term" value="C:membrane"/>
    <property type="evidence" value="ECO:0007669"/>
    <property type="project" value="TreeGrafter"/>
</dbReference>
<dbReference type="GO" id="GO:0052658">
    <property type="term" value="F:inositol-1,4,5-trisphosphate 5-phosphatase activity"/>
    <property type="evidence" value="ECO:0007669"/>
    <property type="project" value="EnsemblFungi"/>
</dbReference>
<feature type="domain" description="SAC" evidence="10">
    <location>
        <begin position="1"/>
        <end position="260"/>
    </location>
</feature>
<dbReference type="STRING" id="1198029.A0A1U7LMA5"/>
<dbReference type="Pfam" id="PF22669">
    <property type="entry name" value="Exo_endo_phos2"/>
    <property type="match status" value="1"/>
</dbReference>
<keyword evidence="8" id="KW-0653">Protein transport</keyword>
<keyword evidence="5" id="KW-0813">Transport</keyword>
<evidence type="ECO:0000313" key="11">
    <source>
        <dbReference type="EMBL" id="OLL23777.1"/>
    </source>
</evidence>
<dbReference type="GO" id="GO:0052659">
    <property type="term" value="F:inositol-1,3,4,5-tetrakisphosphate 5-phosphatase activity"/>
    <property type="evidence" value="ECO:0007669"/>
    <property type="project" value="EnsemblFungi"/>
</dbReference>
<dbReference type="GO" id="GO:0030487">
    <property type="term" value="F:inositol-4,5-bisphosphate 5-phosphatase activity"/>
    <property type="evidence" value="ECO:0007669"/>
    <property type="project" value="EnsemblFungi"/>
</dbReference>
<sequence>MASLELQRNINETLPCKANMNMTIISRLSCRRAGTRFNSRGIDDEGNVANFVETETLLQNSASCFSFCQIRGSVPIFWEQVGTQLLGQKIQIPRFLEATQPAFEKHLESLIESYGPVHVINLLGSKGDEPTLSDRYERHLRNLGDLGKQTKYTTFDFHAEVRIGGYENANVIREVVGNDAESYAFYLEDNDMITMKQTGIFRTNCLDCLDRTNLIQGILSQMAIEGYLIQRKIVAGVEFWRRHNILWADNGDALSRIYAGTNALKTSYTRKGKSTFVGALSDVTKSFGRLYINQFLDKERQVQIDFLLGRLINQRPVQLFDPISDHVNQELSKRAWEFSSTTEIKIFTGTYNLNGRISEESIEPWLHPDDSPMDADLVAVGFQEIVELTAQQIVNADPAKRLGPDLLAIDFGKNEYVILRSGQLVGAALMLFGKSSSLSAVKNIECSIRKTGLKGMSGNKGGVSIRLDYENTRLCFITAHFAAGHANFQERDDDYRTIAHGLNFPSFPLADDGAIIWLGDFNYRIALMNDDVRHYINKGDIGVLFTNDQLNLQMSANKAFTGYQEAQITFLPTYKFDNGTDDYDSSEKQRIPAWTDRILSRGSILEQTAYYSAPLRFSDHRPVYALFTATITKIDEDIREQLAKELYNMRKTKVGDDPALKQPKKPKPPPPKSRNASSARAETFSLAPTGDRKPSLFDKSLSCSYIIQAGSSPQA</sequence>
<dbReference type="PROSITE" id="PS50275">
    <property type="entry name" value="SAC"/>
    <property type="match status" value="1"/>
</dbReference>
<keyword evidence="12" id="KW-1185">Reference proteome</keyword>
<keyword evidence="6" id="KW-0963">Cytoplasm</keyword>
<dbReference type="GO" id="GO:0004439">
    <property type="term" value="F:phosphatidylinositol-4,5-bisphosphate 5-phosphatase activity"/>
    <property type="evidence" value="ECO:0007669"/>
    <property type="project" value="UniProtKB-EC"/>
</dbReference>
<evidence type="ECO:0000313" key="12">
    <source>
        <dbReference type="Proteomes" id="UP000186594"/>
    </source>
</evidence>
<dbReference type="Proteomes" id="UP000186594">
    <property type="component" value="Unassembled WGS sequence"/>
</dbReference>
<proteinExistence type="inferred from homology"/>
<evidence type="ECO:0000256" key="1">
    <source>
        <dbReference type="ARBA" id="ARBA00004496"/>
    </source>
</evidence>
<evidence type="ECO:0000256" key="7">
    <source>
        <dbReference type="ARBA" id="ARBA00022801"/>
    </source>
</evidence>
<evidence type="ECO:0000256" key="6">
    <source>
        <dbReference type="ARBA" id="ARBA00022490"/>
    </source>
</evidence>
<dbReference type="InterPro" id="IPR002013">
    <property type="entry name" value="SAC_dom"/>
</dbReference>
<comment type="similarity">
    <text evidence="3">In the central section; belongs to the inositol 1,4,5-trisphosphate 5-phosphatase family.</text>
</comment>
<dbReference type="AlphaFoldDB" id="A0A1U7LMA5"/>
<accession>A0A1U7LMA5</accession>
<dbReference type="OMA" id="FPYFHEM"/>
<keyword evidence="7" id="KW-0378">Hydrolase</keyword>
<evidence type="ECO:0000256" key="3">
    <source>
        <dbReference type="ARBA" id="ARBA00009678"/>
    </source>
</evidence>
<dbReference type="InterPro" id="IPR046985">
    <property type="entry name" value="IP5"/>
</dbReference>
<dbReference type="PANTHER" id="PTHR11200">
    <property type="entry name" value="INOSITOL 5-PHOSPHATASE"/>
    <property type="match status" value="1"/>
</dbReference>
<dbReference type="GO" id="GO:1990640">
    <property type="term" value="F:inositol-2,4,5-triphosphate 5-phosphatase activity"/>
    <property type="evidence" value="ECO:0007669"/>
    <property type="project" value="EnsemblFungi"/>
</dbReference>
<dbReference type="InterPro" id="IPR036691">
    <property type="entry name" value="Endo/exonu/phosph_ase_sf"/>
</dbReference>
<dbReference type="SUPFAM" id="SSF56219">
    <property type="entry name" value="DNase I-like"/>
    <property type="match status" value="1"/>
</dbReference>
<evidence type="ECO:0000256" key="8">
    <source>
        <dbReference type="ARBA" id="ARBA00022927"/>
    </source>
</evidence>
<dbReference type="FunFam" id="3.60.10.10:FF:000029">
    <property type="entry name" value="Inositol polyphosphate 5-phosphatase"/>
    <property type="match status" value="1"/>
</dbReference>
<evidence type="ECO:0000256" key="2">
    <source>
        <dbReference type="ARBA" id="ARBA00008943"/>
    </source>
</evidence>
<dbReference type="InterPro" id="IPR000300">
    <property type="entry name" value="IPPc"/>
</dbReference>
<dbReference type="PANTHER" id="PTHR11200:SF257">
    <property type="entry name" value="PHOSPHOINOSITIDE 5-PHOSPHATASE"/>
    <property type="match status" value="1"/>
</dbReference>
<dbReference type="GO" id="GO:0005737">
    <property type="term" value="C:cytoplasm"/>
    <property type="evidence" value="ECO:0007669"/>
    <property type="project" value="UniProtKB-SubCell"/>
</dbReference>
<dbReference type="GO" id="GO:1990649">
    <property type="term" value="F:inositol-1,2,4,5-tetrakisphosphate 5-phosphatase activity"/>
    <property type="evidence" value="ECO:0007669"/>
    <property type="project" value="EnsemblFungi"/>
</dbReference>
<dbReference type="GO" id="GO:0043813">
    <property type="term" value="F:phosphatidylinositol-3,5-bisphosphate 5-phosphatase activity"/>
    <property type="evidence" value="ECO:0007669"/>
    <property type="project" value="EnsemblFungi"/>
</dbReference>
<dbReference type="GO" id="GO:1990648">
    <property type="term" value="F:inositol-4,5,6-triphosphate 5-phosphatase activity"/>
    <property type="evidence" value="ECO:0007669"/>
    <property type="project" value="EnsemblFungi"/>
</dbReference>
<organism evidence="11 12">
    <name type="scientific">Neolecta irregularis (strain DAH-3)</name>
    <dbReference type="NCBI Taxonomy" id="1198029"/>
    <lineage>
        <taxon>Eukaryota</taxon>
        <taxon>Fungi</taxon>
        <taxon>Dikarya</taxon>
        <taxon>Ascomycota</taxon>
        <taxon>Taphrinomycotina</taxon>
        <taxon>Neolectales</taxon>
        <taxon>Neolectaceae</taxon>
        <taxon>Neolecta</taxon>
    </lineage>
</organism>
<dbReference type="EC" id="3.1.3.36" evidence="4"/>
<name>A0A1U7LMA5_NEOID</name>
<dbReference type="Pfam" id="PF02383">
    <property type="entry name" value="Syja_N"/>
    <property type="match status" value="1"/>
</dbReference>
<gene>
    <name evidence="11" type="ORF">NEOLI_001147</name>
</gene>
<dbReference type="OrthoDB" id="405996at2759"/>
<dbReference type="GO" id="GO:1990651">
    <property type="term" value="F:inositol-1,2,4,5,6-pentakisphosphate 5-phosphatase activity"/>
    <property type="evidence" value="ECO:0007669"/>
    <property type="project" value="EnsemblFungi"/>
</dbReference>
<comment type="caution">
    <text evidence="11">The sequence shown here is derived from an EMBL/GenBank/DDBJ whole genome shotgun (WGS) entry which is preliminary data.</text>
</comment>
<dbReference type="GO" id="GO:0005509">
    <property type="term" value="F:calcium ion binding"/>
    <property type="evidence" value="ECO:0007669"/>
    <property type="project" value="EnsemblFungi"/>
</dbReference>
<dbReference type="GO" id="GO:0015031">
    <property type="term" value="P:protein transport"/>
    <property type="evidence" value="ECO:0007669"/>
    <property type="project" value="UniProtKB-KW"/>
</dbReference>